<keyword evidence="6" id="KW-0675">Receptor</keyword>
<name>A0ABR6EQG5_9SPHI</name>
<dbReference type="SUPFAM" id="SSF56935">
    <property type="entry name" value="Porins"/>
    <property type="match status" value="1"/>
</dbReference>
<dbReference type="Gene3D" id="2.40.170.20">
    <property type="entry name" value="TonB-dependent receptor, beta-barrel domain"/>
    <property type="match status" value="1"/>
</dbReference>
<comment type="subcellular location">
    <subcellularLocation>
        <location evidence="1">Cell outer membrane</location>
    </subcellularLocation>
</comment>
<feature type="chain" id="PRO_5045045933" evidence="4">
    <location>
        <begin position="19"/>
        <end position="791"/>
    </location>
</feature>
<keyword evidence="2" id="KW-0472">Membrane</keyword>
<evidence type="ECO:0000256" key="2">
    <source>
        <dbReference type="ARBA" id="ARBA00023136"/>
    </source>
</evidence>
<evidence type="ECO:0000256" key="1">
    <source>
        <dbReference type="ARBA" id="ARBA00004442"/>
    </source>
</evidence>
<organism evidence="6 7">
    <name type="scientific">Pedobacter gandavensis</name>
    <dbReference type="NCBI Taxonomy" id="2679963"/>
    <lineage>
        <taxon>Bacteria</taxon>
        <taxon>Pseudomonadati</taxon>
        <taxon>Bacteroidota</taxon>
        <taxon>Sphingobacteriia</taxon>
        <taxon>Sphingobacteriales</taxon>
        <taxon>Sphingobacteriaceae</taxon>
        <taxon>Pedobacter</taxon>
    </lineage>
</organism>
<dbReference type="Pfam" id="PF13620">
    <property type="entry name" value="CarboxypepD_reg"/>
    <property type="match status" value="1"/>
</dbReference>
<dbReference type="EMBL" id="WNXC01000001">
    <property type="protein sequence ID" value="MBB2147476.1"/>
    <property type="molecule type" value="Genomic_DNA"/>
</dbReference>
<reference evidence="6 7" key="1">
    <citation type="submission" date="2019-11" db="EMBL/GenBank/DDBJ databases">
        <title>Description of Pedobacter sp. LMG 31462T.</title>
        <authorList>
            <person name="Carlier A."/>
            <person name="Qi S."/>
            <person name="Vandamme P."/>
        </authorList>
    </citation>
    <scope>NUCLEOTIDE SEQUENCE [LARGE SCALE GENOMIC DNA]</scope>
    <source>
        <strain evidence="6 7">LMG 31462</strain>
    </source>
</reference>
<dbReference type="InterPro" id="IPR036942">
    <property type="entry name" value="Beta-barrel_TonB_sf"/>
</dbReference>
<evidence type="ECO:0000259" key="5">
    <source>
        <dbReference type="Pfam" id="PF14905"/>
    </source>
</evidence>
<feature type="domain" description="Outer membrane protein beta-barrel" evidence="5">
    <location>
        <begin position="370"/>
        <end position="769"/>
    </location>
</feature>
<keyword evidence="3" id="KW-0998">Cell outer membrane</keyword>
<comment type="caution">
    <text evidence="6">The sequence shown here is derived from an EMBL/GenBank/DDBJ whole genome shotgun (WGS) entry which is preliminary data.</text>
</comment>
<dbReference type="InterPro" id="IPR008969">
    <property type="entry name" value="CarboxyPept-like_regulatory"/>
</dbReference>
<accession>A0ABR6EQG5</accession>
<dbReference type="Gene3D" id="2.60.40.1120">
    <property type="entry name" value="Carboxypeptidase-like, regulatory domain"/>
    <property type="match status" value="1"/>
</dbReference>
<sequence>MMRIFFSLLLLLPLAGYTQTFTLSGRIQDTKGLAVPYANITLKSIRDSSFKRPAIAALDGGYKFTELTKGSYKILINTVGFQPFEQAISIENDLNLPSISLKDEVSQLAEVQILAVKPTITRKIDRVEFSVENTALSSSNAWEIVKRAPGIQSAGGELSLRGSKSILVTINDKKVYLSGDELKAFLESTNGNEVKSVEIITNPPAKYEASGSAVINIKLKKNLQSGYKGSVNSSYTQGIYGKGDLGTSQYFKAEKFAASANYTFGKGIFYNKINEITSYTAQQQTWYDVLSRKNYRDAEHAYRLNLEYAPDSLNTISMGINGAIAKKNHALYLIPTEIYQNGQYLSRFDTRNERFTPRSNVAYTLSFEHRFSAKETLNFAADLTNDDNQTDQNISTVYYEPDLYVNQFKNNNNQKIKLFSSQMDYRNDMPLFQLESGLKYSRVQANNTQDFQHNLPDGFGTDPELSNTYDYTESVIAGYLSLSKEIKNWSLKAGLRGEHTATFGNSVNPKELNKQNYFNLFPTIFIQNKINNNNTLGFSYGRRITRPPYSYLNPSKFYFSPNSYLIGDPKLKPAFTDQISISYAYKGNYRMEAYYMKEKNPTIQLPYQDNAANILIQKVTNVPGNQYYGIDFSASFQPAPWLALEIQAGPNHVESSFKLSDGSTLYNRINALNANIDQQYTISEKRGFSAGVNFSFITGGVQGPAKISSMSSLNFNARKKLFNNKAEITLMVSDVYRGETMTVSSKYADQNNSFTYYGDTQNIRLSFKYNLGNNALKSKPAKEKTTEQNRL</sequence>
<gene>
    <name evidence="6" type="ORF">GM920_01000</name>
</gene>
<proteinExistence type="predicted"/>
<evidence type="ECO:0000313" key="7">
    <source>
        <dbReference type="Proteomes" id="UP000636110"/>
    </source>
</evidence>
<evidence type="ECO:0000313" key="6">
    <source>
        <dbReference type="EMBL" id="MBB2147476.1"/>
    </source>
</evidence>
<protein>
    <submittedName>
        <fullName evidence="6">TonB-dependent receptor</fullName>
    </submittedName>
</protein>
<dbReference type="InterPro" id="IPR041700">
    <property type="entry name" value="OMP_b-brl_3"/>
</dbReference>
<evidence type="ECO:0000256" key="3">
    <source>
        <dbReference type="ARBA" id="ARBA00023237"/>
    </source>
</evidence>
<keyword evidence="7" id="KW-1185">Reference proteome</keyword>
<dbReference type="Proteomes" id="UP000636110">
    <property type="component" value="Unassembled WGS sequence"/>
</dbReference>
<keyword evidence="4" id="KW-0732">Signal</keyword>
<evidence type="ECO:0000256" key="4">
    <source>
        <dbReference type="SAM" id="SignalP"/>
    </source>
</evidence>
<dbReference type="Pfam" id="PF14905">
    <property type="entry name" value="OMP_b-brl_3"/>
    <property type="match status" value="1"/>
</dbReference>
<dbReference type="SUPFAM" id="SSF49464">
    <property type="entry name" value="Carboxypeptidase regulatory domain-like"/>
    <property type="match status" value="1"/>
</dbReference>
<feature type="signal peptide" evidence="4">
    <location>
        <begin position="1"/>
        <end position="18"/>
    </location>
</feature>